<dbReference type="KEGG" id="jre:109012032"/>
<dbReference type="PANTHER" id="PTHR46100">
    <property type="entry name" value="IMP2'P"/>
    <property type="match status" value="1"/>
</dbReference>
<dbReference type="Proteomes" id="UP000235220">
    <property type="component" value="Chromosome 3"/>
</dbReference>
<dbReference type="OrthoDB" id="843225at2759"/>
<accession>A0A2I4GYL7</accession>
<protein>
    <submittedName>
        <fullName evidence="2">Universal stress protein PHOS32-like</fullName>
    </submittedName>
</protein>
<gene>
    <name evidence="2" type="primary">LOC109012032</name>
</gene>
<dbReference type="Gramene" id="Jr03_24750_p1">
    <property type="protein sequence ID" value="cds.Jr03_24750_p1"/>
    <property type="gene ID" value="Jr03_24750"/>
</dbReference>
<name>A0A2I4GYL7_JUGRE</name>
<dbReference type="PRINTS" id="PR01438">
    <property type="entry name" value="UNVRSLSTRESS"/>
</dbReference>
<organism evidence="1 2">
    <name type="scientific">Juglans regia</name>
    <name type="common">English walnut</name>
    <dbReference type="NCBI Taxonomy" id="51240"/>
    <lineage>
        <taxon>Eukaryota</taxon>
        <taxon>Viridiplantae</taxon>
        <taxon>Streptophyta</taxon>
        <taxon>Embryophyta</taxon>
        <taxon>Tracheophyta</taxon>
        <taxon>Spermatophyta</taxon>
        <taxon>Magnoliopsida</taxon>
        <taxon>eudicotyledons</taxon>
        <taxon>Gunneridae</taxon>
        <taxon>Pentapetalae</taxon>
        <taxon>rosids</taxon>
        <taxon>fabids</taxon>
        <taxon>Fagales</taxon>
        <taxon>Juglandaceae</taxon>
        <taxon>Juglans</taxon>
    </lineage>
</organism>
<reference evidence="2" key="1">
    <citation type="submission" date="2025-08" db="UniProtKB">
        <authorList>
            <consortium name="RefSeq"/>
        </authorList>
    </citation>
    <scope>IDENTIFICATION</scope>
    <source>
        <tissue evidence="2">Leaves</tissue>
    </source>
</reference>
<sequence length="162" mass="18113">MVKDRKVGVAMDFSKSSKHALQWAIDNLADKGDTLFIIHINPNSVDESRHQLWGKSGSPLIPLTEFREPEIMKKYDVQTDMEVLDTLDTAARQKEVNIVTKLYWGDAREKLVEAVEDLKLDSLVMGSRGLSTIRRILVGSVSNYVITHATCPVTIVKDSNSA</sequence>
<dbReference type="FunFam" id="3.40.50.620:FF:000206">
    <property type="entry name" value="Universal stress protein family protein"/>
    <property type="match status" value="1"/>
</dbReference>
<proteinExistence type="predicted"/>
<dbReference type="STRING" id="51240.A0A2I4GYL7"/>
<dbReference type="FunCoup" id="A0A2I4GYL7">
    <property type="interactions" value="231"/>
</dbReference>
<dbReference type="Gene3D" id="3.40.50.620">
    <property type="entry name" value="HUPs"/>
    <property type="match status" value="1"/>
</dbReference>
<dbReference type="InterPro" id="IPR006016">
    <property type="entry name" value="UspA"/>
</dbReference>
<dbReference type="GeneID" id="109012032"/>
<dbReference type="CDD" id="cd23659">
    <property type="entry name" value="USP_At3g01520-like"/>
    <property type="match status" value="1"/>
</dbReference>
<dbReference type="InterPro" id="IPR014729">
    <property type="entry name" value="Rossmann-like_a/b/a_fold"/>
</dbReference>
<evidence type="ECO:0000313" key="2">
    <source>
        <dbReference type="RefSeq" id="XP_018849005.1"/>
    </source>
</evidence>
<keyword evidence="1" id="KW-1185">Reference proteome</keyword>
<dbReference type="AlphaFoldDB" id="A0A2I4GYL7"/>
<evidence type="ECO:0000313" key="1">
    <source>
        <dbReference type="Proteomes" id="UP000235220"/>
    </source>
</evidence>
<dbReference type="SUPFAM" id="SSF52402">
    <property type="entry name" value="Adenine nucleotide alpha hydrolases-like"/>
    <property type="match status" value="1"/>
</dbReference>
<dbReference type="Pfam" id="PF00582">
    <property type="entry name" value="Usp"/>
    <property type="match status" value="1"/>
</dbReference>
<dbReference type="RefSeq" id="XP_018849005.1">
    <property type="nucleotide sequence ID" value="XM_018993460.2"/>
</dbReference>
<dbReference type="InterPro" id="IPR006015">
    <property type="entry name" value="Universal_stress_UspA"/>
</dbReference>
<dbReference type="PANTHER" id="PTHR46100:SF2">
    <property type="entry name" value="OS05G0453700 PROTEIN"/>
    <property type="match status" value="1"/>
</dbReference>